<dbReference type="GeneID" id="91086478"/>
<evidence type="ECO:0000313" key="1">
    <source>
        <dbReference type="EMBL" id="WVN87090.1"/>
    </source>
</evidence>
<dbReference type="RefSeq" id="XP_066067790.1">
    <property type="nucleotide sequence ID" value="XM_066211693.1"/>
</dbReference>
<dbReference type="KEGG" id="cdep:91086478"/>
<reference evidence="1" key="2">
    <citation type="journal article" date="2022" name="Elife">
        <title>Obligate sexual reproduction of a homothallic fungus closely related to the Cryptococcus pathogenic species complex.</title>
        <authorList>
            <person name="Passer A.R."/>
            <person name="Clancey S.A."/>
            <person name="Shea T."/>
            <person name="David-Palma M."/>
            <person name="Averette A.F."/>
            <person name="Boekhout T."/>
            <person name="Porcel B.M."/>
            <person name="Nowrousian M."/>
            <person name="Cuomo C.A."/>
            <person name="Sun S."/>
            <person name="Heitman J."/>
            <person name="Coelho M.A."/>
        </authorList>
    </citation>
    <scope>NUCLEOTIDE SEQUENCE</scope>
    <source>
        <strain evidence="1">CBS 7841</strain>
    </source>
</reference>
<sequence length="269" mass="28862">MSLRSAPRTVLTCGTMGATRTPGCWMQMPRGCHPLGPPHSRRSPCSTALSPKHVPWIGVQKRWQSPAASVPSHLPLTVQTCLGSRPPCSVAPRSAPSGRVLPPSGQMVVHSRWVLQHGRHRMCASPPRWKGDLCWTIGFGSTGVSFWSDDFRSGVHSCLRMDAQGVVGGGKGDRCAGYIGGGGILGRGLASPGAEGNKREQRGRSLARWYPNGSARWGCLSDSSSCVGCGTAKHDAGSREDGWRCFCQWVRRGLSFDRVCSLGARRDGL</sequence>
<reference evidence="1" key="3">
    <citation type="submission" date="2024-01" db="EMBL/GenBank/DDBJ databases">
        <authorList>
            <person name="Coelho M.A."/>
            <person name="David-Palma M."/>
            <person name="Shea T."/>
            <person name="Sun S."/>
            <person name="Cuomo C.A."/>
            <person name="Heitman J."/>
        </authorList>
    </citation>
    <scope>NUCLEOTIDE SEQUENCE</scope>
    <source>
        <strain evidence="1">CBS 7841</strain>
    </source>
</reference>
<keyword evidence="2" id="KW-1185">Reference proteome</keyword>
<protein>
    <submittedName>
        <fullName evidence="1">Uncharacterized protein</fullName>
    </submittedName>
</protein>
<dbReference type="EMBL" id="CP143785">
    <property type="protein sequence ID" value="WVN87090.1"/>
    <property type="molecule type" value="Genomic_DNA"/>
</dbReference>
<evidence type="ECO:0000313" key="2">
    <source>
        <dbReference type="Proteomes" id="UP000094043"/>
    </source>
</evidence>
<accession>A0AAJ8M062</accession>
<reference evidence="1" key="1">
    <citation type="submission" date="2016-06" db="EMBL/GenBank/DDBJ databases">
        <authorList>
            <person name="Cuomo C."/>
            <person name="Litvintseva A."/>
            <person name="Heitman J."/>
            <person name="Chen Y."/>
            <person name="Sun S."/>
            <person name="Springer D."/>
            <person name="Dromer F."/>
            <person name="Young S."/>
            <person name="Zeng Q."/>
            <person name="Chapman S."/>
            <person name="Gujja S."/>
            <person name="Saif S."/>
            <person name="Birren B."/>
        </authorList>
    </citation>
    <scope>NUCLEOTIDE SEQUENCE</scope>
    <source>
        <strain evidence="1">CBS 7841</strain>
    </source>
</reference>
<proteinExistence type="predicted"/>
<name>A0AAJ8M062_9TREE</name>
<dbReference type="AlphaFoldDB" id="A0AAJ8M062"/>
<gene>
    <name evidence="1" type="ORF">L203_102266</name>
</gene>
<dbReference type="Proteomes" id="UP000094043">
    <property type="component" value="Chromosome 2"/>
</dbReference>
<organism evidence="1 2">
    <name type="scientific">Cryptococcus depauperatus CBS 7841</name>
    <dbReference type="NCBI Taxonomy" id="1295531"/>
    <lineage>
        <taxon>Eukaryota</taxon>
        <taxon>Fungi</taxon>
        <taxon>Dikarya</taxon>
        <taxon>Basidiomycota</taxon>
        <taxon>Agaricomycotina</taxon>
        <taxon>Tremellomycetes</taxon>
        <taxon>Tremellales</taxon>
        <taxon>Cryptococcaceae</taxon>
        <taxon>Cryptococcus</taxon>
    </lineage>
</organism>